<dbReference type="Proteomes" id="UP000054559">
    <property type="component" value="Unassembled WGS sequence"/>
</dbReference>
<sequence length="109" mass="11733">MGGGNFSGPRGGPGYNAQEQLAFEQQKYEQQQQVRRVIDPRNYGGYQQGTTGNWDNGYEEQPNIPTGPQAGMGRGQPAGRGPRNAGKPGANYRGGGRGVHRGFHPYARG</sequence>
<feature type="compositionally biased region" description="Gly residues" evidence="1">
    <location>
        <begin position="1"/>
        <end position="14"/>
    </location>
</feature>
<name>A0A0J8QK93_COCIT</name>
<dbReference type="AlphaFoldDB" id="A0A0J8QK93"/>
<feature type="region of interest" description="Disordered" evidence="1">
    <location>
        <begin position="1"/>
        <end position="109"/>
    </location>
</feature>
<dbReference type="EMBL" id="DS268128">
    <property type="protein sequence ID" value="KMU72860.1"/>
    <property type="molecule type" value="Genomic_DNA"/>
</dbReference>
<evidence type="ECO:0000256" key="1">
    <source>
        <dbReference type="SAM" id="MobiDB-lite"/>
    </source>
</evidence>
<organism evidence="2 3">
    <name type="scientific">Coccidioides immitis RMSCC 3703</name>
    <dbReference type="NCBI Taxonomy" id="454286"/>
    <lineage>
        <taxon>Eukaryota</taxon>
        <taxon>Fungi</taxon>
        <taxon>Dikarya</taxon>
        <taxon>Ascomycota</taxon>
        <taxon>Pezizomycotina</taxon>
        <taxon>Eurotiomycetes</taxon>
        <taxon>Eurotiomycetidae</taxon>
        <taxon>Onygenales</taxon>
        <taxon>Onygenaceae</taxon>
        <taxon>Coccidioides</taxon>
    </lineage>
</organism>
<feature type="compositionally biased region" description="Low complexity" evidence="1">
    <location>
        <begin position="24"/>
        <end position="33"/>
    </location>
</feature>
<protein>
    <submittedName>
        <fullName evidence="2">Uncharacterized protein</fullName>
    </submittedName>
</protein>
<accession>A0A0J8QK93</accession>
<proteinExistence type="predicted"/>
<dbReference type="STRING" id="454286.A0A0J8QK93"/>
<evidence type="ECO:0000313" key="2">
    <source>
        <dbReference type="EMBL" id="KMU72860.1"/>
    </source>
</evidence>
<gene>
    <name evidence="2" type="ORF">CISG_03294</name>
</gene>
<reference evidence="3" key="1">
    <citation type="journal article" date="2010" name="Genome Res.">
        <title>Population genomic sequencing of Coccidioides fungi reveals recent hybridization and transposon control.</title>
        <authorList>
            <person name="Neafsey D.E."/>
            <person name="Barker B.M."/>
            <person name="Sharpton T.J."/>
            <person name="Stajich J.E."/>
            <person name="Park D.J."/>
            <person name="Whiston E."/>
            <person name="Hung C.-Y."/>
            <person name="McMahan C."/>
            <person name="White J."/>
            <person name="Sykes S."/>
            <person name="Heiman D."/>
            <person name="Young S."/>
            <person name="Zeng Q."/>
            <person name="Abouelleil A."/>
            <person name="Aftuck L."/>
            <person name="Bessette D."/>
            <person name="Brown A."/>
            <person name="FitzGerald M."/>
            <person name="Lui A."/>
            <person name="Macdonald J.P."/>
            <person name="Priest M."/>
            <person name="Orbach M.J."/>
            <person name="Galgiani J.N."/>
            <person name="Kirkland T.N."/>
            <person name="Cole G.T."/>
            <person name="Birren B.W."/>
            <person name="Henn M.R."/>
            <person name="Taylor J.W."/>
            <person name="Rounsley S.D."/>
        </authorList>
    </citation>
    <scope>NUCLEOTIDE SEQUENCE [LARGE SCALE GENOMIC DNA]</scope>
    <source>
        <strain evidence="3">RMSCC 3703</strain>
    </source>
</reference>
<evidence type="ECO:0000313" key="3">
    <source>
        <dbReference type="Proteomes" id="UP000054559"/>
    </source>
</evidence>